<dbReference type="InterPro" id="IPR027351">
    <property type="entry name" value="(+)RNA_virus_helicase_core_dom"/>
</dbReference>
<evidence type="ECO:0000256" key="5">
    <source>
        <dbReference type="ARBA" id="ARBA00022741"/>
    </source>
</evidence>
<keyword evidence="4 11" id="KW-0808">Transferase</keyword>
<dbReference type="Gene3D" id="3.40.50.300">
    <property type="entry name" value="P-loop containing nucleotide triphosphate hydrolases"/>
    <property type="match status" value="2"/>
</dbReference>
<evidence type="ECO:0000313" key="11">
    <source>
        <dbReference type="EMBL" id="AVQ09968.1"/>
    </source>
</evidence>
<dbReference type="GO" id="GO:0044167">
    <property type="term" value="C:host cell endoplasmic reticulum membrane"/>
    <property type="evidence" value="ECO:0007669"/>
    <property type="project" value="UniProtKB-SubCell"/>
</dbReference>
<keyword evidence="7" id="KW-0067">ATP-binding</keyword>
<evidence type="ECO:0000256" key="7">
    <source>
        <dbReference type="ARBA" id="ARBA00022840"/>
    </source>
</evidence>
<evidence type="ECO:0000259" key="9">
    <source>
        <dbReference type="PROSITE" id="PS51657"/>
    </source>
</evidence>
<keyword evidence="11" id="KW-0489">Methyltransferase</keyword>
<dbReference type="EMBL" id="KY965060">
    <property type="protein sequence ID" value="AVQ09968.1"/>
    <property type="molecule type" value="Genomic_RNA"/>
</dbReference>
<evidence type="ECO:0000256" key="3">
    <source>
        <dbReference type="ARBA" id="ARBA00020856"/>
    </source>
</evidence>
<feature type="domain" description="(+)RNA virus helicase C-terminal" evidence="9">
    <location>
        <begin position="727"/>
        <end position="1044"/>
    </location>
</feature>
<dbReference type="GO" id="GO:0008174">
    <property type="term" value="F:mRNA methyltransferase activity"/>
    <property type="evidence" value="ECO:0007669"/>
    <property type="project" value="UniProtKB-UniRule"/>
</dbReference>
<dbReference type="GO" id="GO:0003723">
    <property type="term" value="F:RNA binding"/>
    <property type="evidence" value="ECO:0007669"/>
    <property type="project" value="InterPro"/>
</dbReference>
<dbReference type="GO" id="GO:0016787">
    <property type="term" value="F:hydrolase activity"/>
    <property type="evidence" value="ECO:0007669"/>
    <property type="project" value="UniProtKB-KW"/>
</dbReference>
<accession>A0A2R3U9T4</accession>
<keyword evidence="5" id="KW-0547">Nucleotide-binding</keyword>
<dbReference type="Pfam" id="PF01660">
    <property type="entry name" value="Vmethyltransf"/>
    <property type="match status" value="1"/>
</dbReference>
<evidence type="ECO:0000256" key="6">
    <source>
        <dbReference type="ARBA" id="ARBA00022801"/>
    </source>
</evidence>
<dbReference type="SUPFAM" id="SSF52540">
    <property type="entry name" value="P-loop containing nucleoside triphosphate hydrolases"/>
    <property type="match status" value="1"/>
</dbReference>
<dbReference type="GO" id="GO:0032259">
    <property type="term" value="P:methylation"/>
    <property type="evidence" value="ECO:0007669"/>
    <property type="project" value="UniProtKB-KW"/>
</dbReference>
<evidence type="ECO:0000259" key="10">
    <source>
        <dbReference type="PROSITE" id="PS51743"/>
    </source>
</evidence>
<dbReference type="PROSITE" id="PS51657">
    <property type="entry name" value="PSRV_HELICASE"/>
    <property type="match status" value="1"/>
</dbReference>
<keyword evidence="11" id="KW-0347">Helicase</keyword>
<name>A0A2R3U9T4_9BROM</name>
<dbReference type="Pfam" id="PF01443">
    <property type="entry name" value="Viral_helicase1"/>
    <property type="match status" value="1"/>
</dbReference>
<dbReference type="GO" id="GO:0016556">
    <property type="term" value="P:mRNA modification"/>
    <property type="evidence" value="ECO:0007669"/>
    <property type="project" value="InterPro"/>
</dbReference>
<keyword evidence="6" id="KW-0378">Hydrolase</keyword>
<comment type="subcellular location">
    <subcellularLocation>
        <location evidence="1">Host endoplasmic reticulum membrane</location>
        <topology evidence="1">Peripheral membrane protein</topology>
    </subcellularLocation>
</comment>
<dbReference type="GO" id="GO:0005524">
    <property type="term" value="F:ATP binding"/>
    <property type="evidence" value="ECO:0007669"/>
    <property type="project" value="UniProtKB-KW"/>
</dbReference>
<evidence type="ECO:0000256" key="1">
    <source>
        <dbReference type="ARBA" id="ARBA00004291"/>
    </source>
</evidence>
<dbReference type="PROSITE" id="PS51743">
    <property type="entry name" value="ALPHAVIRUS_MT"/>
    <property type="match status" value="1"/>
</dbReference>
<dbReference type="GO" id="GO:0006396">
    <property type="term" value="P:RNA processing"/>
    <property type="evidence" value="ECO:0007669"/>
    <property type="project" value="InterPro"/>
</dbReference>
<dbReference type="InterPro" id="IPR027417">
    <property type="entry name" value="P-loop_NTPase"/>
</dbReference>
<dbReference type="InterPro" id="IPR002588">
    <property type="entry name" value="Alphavirus-like_MT_dom"/>
</dbReference>
<keyword evidence="8" id="KW-1038">Host endoplasmic reticulum</keyword>
<comment type="similarity">
    <text evidence="2">Belongs to the bromoviridae replication protein 1a family.</text>
</comment>
<reference evidence="11" key="1">
    <citation type="submission" date="2017-04" db="EMBL/GenBank/DDBJ databases">
        <authorList>
            <person name="Afonso C.L."/>
            <person name="Miller P.J."/>
            <person name="Scott M.A."/>
            <person name="Spackman E."/>
            <person name="Goraichik I."/>
            <person name="Dimitrov K.M."/>
            <person name="Suarez D.L."/>
            <person name="Swayne D.E."/>
        </authorList>
    </citation>
    <scope>NUCLEOTIDE SEQUENCE</scope>
    <source>
        <strain evidence="11">13TF157</strain>
    </source>
</reference>
<sequence>MDPAALSNLLIATIQKQCLDENSAIGKAFSERGIDVLDRNLPKRPEGENFNISFAVTAEQQALLRRNFPGRDIRFTQSDSHSHNYAAAHRLLETDFIYGCFGTVDEPVIDLGGNFVSHLKRRRYNVHSCCPLLDDRDGARFTERMISLKTYYRTHQDEKHEADYCKCRFEECDRKADYVMAIHATSDLSLEELCKALANKGTKKMIMSIMMDPNMLIRDYGEIPNFNVRWEIDHETDTIKFDFIDAPCLGYQHKFSILKQYLTVNAVVVGGTQAFRVERRADLGGVFIVDITAVAGYHKEMTVGGSRSCAWASCVKGKTVVNTAEVVDDWFKKLTKRSCVLIDTKVLTRVLESSFRQFKPTTDPASAIQTMATMLSSSTNYTVINGVTLQAGESLPFSDYVSVATTIYVRTRKMYEAIEQNIKKLIEPQLTNVHDVLPAQPDCGFPAHEGLSGFLGNLFMPLPKKVQVDGLKSRRDVYEVEGKSWSEWVKSEAYLFLGRCKVEQDLISDPKLFIPLERVLATKWQGNTTLTVDDLVETMVKPEFDRMEEERNKRREVLESSEKLQRNLLTIAKWCENHPTGAMPKGFEKAAALVPEMIDLNEVVESKSPSEAVVNKYASEIQEAITYFRTEMETNDKRLKSVGDHCEWSKKYMTTIWAGDESRRLYIPTTGAWLGPPSVPKPEPTGKYERGLTKDGYVLLRWDNEKPCELDYDCKRNLMKYPVIFFDKSCEFAAGLRLIPALERALGMEAKFSRKLVDGVAGCGKTTKILAEGRLTGEDPDLFLTSNRSSAMELREKLVGSPLSKSQRVRTCDSFLMNGSKIKSKKIIFDECFLQHAGCVYAAATIAEAEELVMFGDTQQIPFVSRIPYMKLRNHKVSADERRAHNMTYRSPADTTMALSKWFYKKSIRTANRTIRSMIVKPIVSVNQVDNDFDLYITHTQAEKHALIATGKFDKNKVHTSAEAQGMTERNVAFVRLSRTSISLYTGKDPLMGPCHGLVALSRHTKKFVYFTVADTDAEDLIAKSIRDVNTASDDKVASYIHGDHKI</sequence>
<organism evidence="11">
    <name type="scientific">Ilarvirus ApMV</name>
    <dbReference type="NCBI Taxonomy" id="12319"/>
    <lineage>
        <taxon>Viruses</taxon>
        <taxon>Riboviria</taxon>
        <taxon>Orthornavirae</taxon>
        <taxon>Kitrinoviricota</taxon>
        <taxon>Alsuviricetes</taxon>
        <taxon>Martellivirales</taxon>
        <taxon>Bromoviridae</taxon>
        <taxon>Ilarvirus</taxon>
    </lineage>
</organism>
<proteinExistence type="inferred from homology"/>
<evidence type="ECO:0000256" key="8">
    <source>
        <dbReference type="ARBA" id="ARBA00023184"/>
    </source>
</evidence>
<protein>
    <recommendedName>
        <fullName evidence="3">Replication protein 1a</fullName>
    </recommendedName>
</protein>
<evidence type="ECO:0000256" key="4">
    <source>
        <dbReference type="ARBA" id="ARBA00022679"/>
    </source>
</evidence>
<feature type="domain" description="Alphavirus-like MT" evidence="10">
    <location>
        <begin position="74"/>
        <end position="262"/>
    </location>
</feature>
<dbReference type="GO" id="GO:0004386">
    <property type="term" value="F:helicase activity"/>
    <property type="evidence" value="ECO:0007669"/>
    <property type="project" value="UniProtKB-KW"/>
</dbReference>
<evidence type="ECO:0000256" key="2">
    <source>
        <dbReference type="ARBA" id="ARBA00010328"/>
    </source>
</evidence>